<geneLocation type="plastid" evidence="1"/>
<evidence type="ECO:0008006" key="2">
    <source>
        <dbReference type="Google" id="ProtNLM"/>
    </source>
</evidence>
<protein>
    <recommendedName>
        <fullName evidence="2">Chorismate lyase</fullName>
    </recommendedName>
</protein>
<dbReference type="EMBL" id="KX284725">
    <property type="protein sequence ID" value="AOM67523.1"/>
    <property type="molecule type" value="Genomic_DNA"/>
</dbReference>
<organism evidence="1">
    <name type="scientific">Kumanoa americana</name>
    <dbReference type="NCBI Taxonomy" id="1196377"/>
    <lineage>
        <taxon>Eukaryota</taxon>
        <taxon>Rhodophyta</taxon>
        <taxon>Florideophyceae</taxon>
        <taxon>Nemaliophycidae</taxon>
        <taxon>Batrachospermales</taxon>
        <taxon>Batrachospermaceae</taxon>
        <taxon>Kumanoa</taxon>
    </lineage>
</organism>
<accession>A0A1C9CGK8</accession>
<dbReference type="RefSeq" id="YP_009297789.1">
    <property type="nucleotide sequence ID" value="NC_031178.1"/>
</dbReference>
<sequence>MNINKSFIKIWEVALNDKTDYYSKIKKRLCRNLQVLLISDGSLTNNLNILEAVPISLQLIKQEEQLYYSSIPNKTSIFTAREILLTHTKEKYIIFAKSYYQQNILPIDLIKNNKPLGKLLIDSEVEIYRKIHSIYYGYSSILEKKFQYQGPIWGRSYDILGNQKILTLIHEFFHPTVLKKFDI</sequence>
<dbReference type="SUPFAM" id="SSF64288">
    <property type="entry name" value="Chorismate lyase-like"/>
    <property type="match status" value="1"/>
</dbReference>
<dbReference type="AlphaFoldDB" id="A0A1C9CGK8"/>
<name>A0A1C9CGK8_9FLOR</name>
<gene>
    <name evidence="1" type="primary">ycf21</name>
    <name evidence="1" type="ORF">Kuma_089</name>
</gene>
<dbReference type="GeneID" id="29056804"/>
<dbReference type="Gene3D" id="3.40.1410.10">
    <property type="entry name" value="Chorismate lyase-like"/>
    <property type="match status" value="1"/>
</dbReference>
<dbReference type="InterPro" id="IPR002800">
    <property type="entry name" value="Rv2949c-like"/>
</dbReference>
<dbReference type="InterPro" id="IPR028978">
    <property type="entry name" value="Chorismate_lyase_/UTRA_dom_sf"/>
</dbReference>
<reference evidence="1" key="1">
    <citation type="journal article" date="2018" name="PLoS ONE">
        <title>Plastid genome analysis of three Nemaliophycidae red algal species suggests environmental adaptation for iron limited habitats.</title>
        <authorList>
            <person name="Cho C.H."/>
            <person name="Choi J.W."/>
            <person name="Lam D.W."/>
            <person name="Kim K.M."/>
            <person name="Yoon H.S."/>
        </authorList>
    </citation>
    <scope>NUCLEOTIDE SEQUENCE</scope>
</reference>
<evidence type="ECO:0000313" key="1">
    <source>
        <dbReference type="EMBL" id="AOM67523.1"/>
    </source>
</evidence>
<keyword evidence="1" id="KW-0934">Plastid</keyword>
<dbReference type="Pfam" id="PF01947">
    <property type="entry name" value="Rv2949c-like"/>
    <property type="match status" value="1"/>
</dbReference>
<proteinExistence type="predicted"/>